<evidence type="ECO:0000256" key="1">
    <source>
        <dbReference type="SAM" id="MobiDB-lite"/>
    </source>
</evidence>
<dbReference type="AlphaFoldDB" id="A0A1V2H172"/>
<feature type="region of interest" description="Disordered" evidence="1">
    <location>
        <begin position="62"/>
        <end position="92"/>
    </location>
</feature>
<evidence type="ECO:0008006" key="4">
    <source>
        <dbReference type="Google" id="ProtNLM"/>
    </source>
</evidence>
<proteinExistence type="predicted"/>
<protein>
    <recommendedName>
        <fullName evidence="4">Glutamine amidotransferase</fullName>
    </recommendedName>
</protein>
<dbReference type="Proteomes" id="UP000188879">
    <property type="component" value="Unassembled WGS sequence"/>
</dbReference>
<dbReference type="OrthoDB" id="8019848at2"/>
<accession>A0A1V2H172</accession>
<evidence type="ECO:0000313" key="2">
    <source>
        <dbReference type="EMBL" id="ONG52577.1"/>
    </source>
</evidence>
<dbReference type="RefSeq" id="WP_076958012.1">
    <property type="nucleotide sequence ID" value="NZ_MLCO01000137.1"/>
</dbReference>
<comment type="caution">
    <text evidence="2">The sequence shown here is derived from an EMBL/GenBank/DDBJ whole genome shotgun (WGS) entry which is preliminary data.</text>
</comment>
<name>A0A1V2H172_9PROT</name>
<keyword evidence="3" id="KW-1185">Reference proteome</keyword>
<evidence type="ECO:0000313" key="3">
    <source>
        <dbReference type="Proteomes" id="UP000188879"/>
    </source>
</evidence>
<sequence length="115" mass="12795">MFTLEIGGRPIAVIDTDEEDARELVDSAPFRDDLKRLLSEDKPIWDGQAALTVRAATEEEIAEFEASDEGEEDDFADAADEEEDEDEDEDDDAAVVLFLIPITDPDDDSEEDEEA</sequence>
<organism evidence="2 3">
    <name type="scientific">Teichococcus deserti</name>
    <dbReference type="NCBI Taxonomy" id="1817963"/>
    <lineage>
        <taxon>Bacteria</taxon>
        <taxon>Pseudomonadati</taxon>
        <taxon>Pseudomonadota</taxon>
        <taxon>Alphaproteobacteria</taxon>
        <taxon>Acetobacterales</taxon>
        <taxon>Roseomonadaceae</taxon>
        <taxon>Roseomonas</taxon>
    </lineage>
</organism>
<reference evidence="2 3" key="1">
    <citation type="submission" date="2016-10" db="EMBL/GenBank/DDBJ databases">
        <title>Draft Genome sequence of Roseomonas sp. strain M3.</title>
        <authorList>
            <person name="Subhash Y."/>
            <person name="Lee S."/>
        </authorList>
    </citation>
    <scope>NUCLEOTIDE SEQUENCE [LARGE SCALE GENOMIC DNA]</scope>
    <source>
        <strain evidence="2 3">M3</strain>
    </source>
</reference>
<dbReference type="EMBL" id="MLCO01000137">
    <property type="protein sequence ID" value="ONG52577.1"/>
    <property type="molecule type" value="Genomic_DNA"/>
</dbReference>
<gene>
    <name evidence="2" type="ORF">BKE38_14260</name>
</gene>